<evidence type="ECO:0000313" key="4">
    <source>
        <dbReference type="EMBL" id="KAK9112274.1"/>
    </source>
</evidence>
<keyword evidence="1" id="KW-0560">Oxidoreductase</keyword>
<keyword evidence="3" id="KW-0472">Membrane</keyword>
<keyword evidence="5" id="KW-1185">Reference proteome</keyword>
<feature type="region of interest" description="Disordered" evidence="2">
    <location>
        <begin position="252"/>
        <end position="275"/>
    </location>
</feature>
<keyword evidence="3" id="KW-0812">Transmembrane</keyword>
<accession>A0AAP0IBH0</accession>
<protein>
    <submittedName>
        <fullName evidence="4">Uncharacterized protein</fullName>
    </submittedName>
</protein>
<evidence type="ECO:0000256" key="1">
    <source>
        <dbReference type="ARBA" id="ARBA00023002"/>
    </source>
</evidence>
<dbReference type="Proteomes" id="UP001419268">
    <property type="component" value="Unassembled WGS sequence"/>
</dbReference>
<feature type="transmembrane region" description="Helical" evidence="3">
    <location>
        <begin position="15"/>
        <end position="35"/>
    </location>
</feature>
<evidence type="ECO:0000256" key="2">
    <source>
        <dbReference type="SAM" id="MobiDB-lite"/>
    </source>
</evidence>
<organism evidence="4 5">
    <name type="scientific">Stephania cephalantha</name>
    <dbReference type="NCBI Taxonomy" id="152367"/>
    <lineage>
        <taxon>Eukaryota</taxon>
        <taxon>Viridiplantae</taxon>
        <taxon>Streptophyta</taxon>
        <taxon>Embryophyta</taxon>
        <taxon>Tracheophyta</taxon>
        <taxon>Spermatophyta</taxon>
        <taxon>Magnoliopsida</taxon>
        <taxon>Ranunculales</taxon>
        <taxon>Menispermaceae</taxon>
        <taxon>Menispermoideae</taxon>
        <taxon>Cissampelideae</taxon>
        <taxon>Stephania</taxon>
    </lineage>
</organism>
<dbReference type="PANTHER" id="PTHR47378">
    <property type="entry name" value="DIVINYL CHLOROPHYLLIDE A 8-VINYL-REDUCTASE, CHLOROPLASTIC"/>
    <property type="match status" value="1"/>
</dbReference>
<evidence type="ECO:0000313" key="5">
    <source>
        <dbReference type="Proteomes" id="UP001419268"/>
    </source>
</evidence>
<dbReference type="GO" id="GO:0016491">
    <property type="term" value="F:oxidoreductase activity"/>
    <property type="evidence" value="ECO:0007669"/>
    <property type="project" value="UniProtKB-KW"/>
</dbReference>
<gene>
    <name evidence="4" type="ORF">Scep_019793</name>
</gene>
<dbReference type="InterPro" id="IPR044201">
    <property type="entry name" value="DVR-like"/>
</dbReference>
<keyword evidence="3" id="KW-1133">Transmembrane helix</keyword>
<dbReference type="EMBL" id="JBBNAG010000008">
    <property type="protein sequence ID" value="KAK9112274.1"/>
    <property type="molecule type" value="Genomic_DNA"/>
</dbReference>
<dbReference type="AlphaFoldDB" id="A0AAP0IBH0"/>
<name>A0AAP0IBH0_9MAGN</name>
<comment type="caution">
    <text evidence="4">The sequence shown here is derived from an EMBL/GenBank/DDBJ whole genome shotgun (WGS) entry which is preliminary data.</text>
</comment>
<reference evidence="4 5" key="1">
    <citation type="submission" date="2024-01" db="EMBL/GenBank/DDBJ databases">
        <title>Genome assemblies of Stephania.</title>
        <authorList>
            <person name="Yang L."/>
        </authorList>
    </citation>
    <scope>NUCLEOTIDE SEQUENCE [LARGE SCALE GENOMIC DNA]</scope>
    <source>
        <strain evidence="4">JXDWG</strain>
        <tissue evidence="4">Leaf</tissue>
    </source>
</reference>
<evidence type="ECO:0000256" key="3">
    <source>
        <dbReference type="SAM" id="Phobius"/>
    </source>
</evidence>
<sequence length="275" mass="30202">MDRKDVNVTITGKGTVLAIMEIFALISIFFISWLLSRRALSSLDNLSAVNTKKRRNVWCPPPLLRAPRHSNASSLITRHHSFVLPAATSLASLRAPLPQVRSPPCSAARPPSSAAATSSAFPRLVPLLLTWLGWRKLEDNKELKIHMVSRHSSKKEIGMNPTINEVGESLKTTKKQSGIRGKDNKEDTLKHLRGANVWFFDVTKIDSLDNSLESIGSLIDVVVSCLASRSGGIKDSWKIDYEAMAKNKTSISMASSNASKSSTAGKTKNNYMKCE</sequence>
<dbReference type="PANTHER" id="PTHR47378:SF1">
    <property type="entry name" value="DIVINYL CHLOROPHYLLIDE A 8-VINYL-REDUCTASE, CHLOROPLASTIC"/>
    <property type="match status" value="1"/>
</dbReference>
<proteinExistence type="predicted"/>